<keyword evidence="2" id="KW-1185">Reference proteome</keyword>
<comment type="caution">
    <text evidence="1">The sequence shown here is derived from an EMBL/GenBank/DDBJ whole genome shotgun (WGS) entry which is preliminary data.</text>
</comment>
<sequence>MCKLFFTELATKDNAIYNGFIDMFSGLAADPDLDKAALKRIIMFVVPFIDKERHKSQLVLKLYQRMLKVDTKDQWEDIAFVLNTLGTGKNEEIEKVIKEGFKVPEAR</sequence>
<evidence type="ECO:0000313" key="1">
    <source>
        <dbReference type="EMBL" id="GMF00032.1"/>
    </source>
</evidence>
<name>A0ACB5U304_CANBO</name>
<accession>A0ACB5U304</accession>
<dbReference type="EMBL" id="BSXV01004231">
    <property type="protein sequence ID" value="GMF00032.1"/>
    <property type="molecule type" value="Genomic_DNA"/>
</dbReference>
<gene>
    <name evidence="1" type="ORF">Cboi01_000544300</name>
</gene>
<organism evidence="1 2">
    <name type="scientific">Candida boidinii</name>
    <name type="common">Yeast</name>
    <dbReference type="NCBI Taxonomy" id="5477"/>
    <lineage>
        <taxon>Eukaryota</taxon>
        <taxon>Fungi</taxon>
        <taxon>Dikarya</taxon>
        <taxon>Ascomycota</taxon>
        <taxon>Saccharomycotina</taxon>
        <taxon>Pichiomycetes</taxon>
        <taxon>Pichiales</taxon>
        <taxon>Pichiaceae</taxon>
        <taxon>Ogataea</taxon>
        <taxon>Ogataea/Candida clade</taxon>
    </lineage>
</organism>
<reference evidence="1" key="1">
    <citation type="submission" date="2023-04" db="EMBL/GenBank/DDBJ databases">
        <title>Candida boidinii NBRC 1967.</title>
        <authorList>
            <person name="Ichikawa N."/>
            <person name="Sato H."/>
            <person name="Tonouchi N."/>
        </authorList>
    </citation>
    <scope>NUCLEOTIDE SEQUENCE</scope>
    <source>
        <strain evidence="1">NBRC 1967</strain>
    </source>
</reference>
<proteinExistence type="predicted"/>
<dbReference type="Proteomes" id="UP001165101">
    <property type="component" value="Unassembled WGS sequence"/>
</dbReference>
<protein>
    <submittedName>
        <fullName evidence="1">Unnamed protein product</fullName>
    </submittedName>
</protein>
<evidence type="ECO:0000313" key="2">
    <source>
        <dbReference type="Proteomes" id="UP001165101"/>
    </source>
</evidence>